<dbReference type="InterPro" id="IPR018821">
    <property type="entry name" value="DUF294_put_nucleoTrafse_sb-bd"/>
</dbReference>
<keyword evidence="6" id="KW-1185">Reference proteome</keyword>
<name>A0A8T6R4K8_9MICO</name>
<dbReference type="InterPro" id="IPR014710">
    <property type="entry name" value="RmlC-like_jellyroll"/>
</dbReference>
<sequence>MAVDVELTEIRDFLARHEPFAGLPDEVLRRLPARLTVQYFRRGTELIGRGRDNHDLFVLRSGAADVHDAADTLVERGEEGTSFGSITLTRGNPSTFSVTAIEDSLALVVPGEVFHELCRAHPAFDAFFDEQRRSRMRGAVAELQTSATGSAILKTRLRDLLGRDLVTVPVTGTVREAAGVMAARGVSSILVMDGERLAGILTDRDLRSRVLAAGVDPASPVTEVMTPDPVTGSADALAFEALLQMTARHIHHLPLVDDTGRPAGIVTTTDLLRIEEASPVYLAGDIAKQPDVAGVAAVSARLPGVVRALVEQDASADDIGRVVTAVGDAVERRVIALAEAELGPAPAPYCWVALGSRARLEQALAADQDTAMVLDDAVAEADLGWFTALAERVVDGLERCGYPRCRGDVMATNPRWRRPLAAWQAEFTSWLTAPTPEAVLNSSIFFDMRPVHGDTDLHARLQQHVLRATPGAKTFLAHLAKQAGAHEPPLGFFRGFVLEKHGEHRDTLDIKRGGILGVVELARVHALAVGSPAVATRARLEAARAAGALSGELADDLRDAFEFIGYVRLRHQSAQVRAGLPTDSFVAPDDLSGFEKRHLRQAFSIIRFAQQALGRRYLTTMVS</sequence>
<dbReference type="SMART" id="SM00116">
    <property type="entry name" value="CBS"/>
    <property type="match status" value="2"/>
</dbReference>
<dbReference type="Proteomes" id="UP000287866">
    <property type="component" value="Unassembled WGS sequence"/>
</dbReference>
<gene>
    <name evidence="5" type="ORF">EPD83_015360</name>
</gene>
<dbReference type="GO" id="GO:0008773">
    <property type="term" value="F:[protein-PII] uridylyltransferase activity"/>
    <property type="evidence" value="ECO:0007669"/>
    <property type="project" value="InterPro"/>
</dbReference>
<dbReference type="Pfam" id="PF03445">
    <property type="entry name" value="DUF294"/>
    <property type="match status" value="1"/>
</dbReference>
<dbReference type="RefSeq" id="WP_165566812.1">
    <property type="nucleotide sequence ID" value="NZ_SAYU02000059.1"/>
</dbReference>
<dbReference type="CDD" id="cd04587">
    <property type="entry name" value="CBS_pair_CAP-ED_NT_Pol-beta-like_DUF294_assoc"/>
    <property type="match status" value="1"/>
</dbReference>
<dbReference type="InterPro" id="IPR018490">
    <property type="entry name" value="cNMP-bd_dom_sf"/>
</dbReference>
<dbReference type="Gene3D" id="2.60.120.10">
    <property type="entry name" value="Jelly Rolls"/>
    <property type="match status" value="1"/>
</dbReference>
<dbReference type="Gene3D" id="3.10.580.10">
    <property type="entry name" value="CBS-domain"/>
    <property type="match status" value="1"/>
</dbReference>
<dbReference type="PROSITE" id="PS50042">
    <property type="entry name" value="CNMP_BINDING_3"/>
    <property type="match status" value="1"/>
</dbReference>
<reference evidence="5" key="1">
    <citation type="submission" date="2020-03" db="EMBL/GenBank/DDBJ databases">
        <title>Phycicoccus flavus sp. nov., a novel endophytic actinobacterium isolated from branch of Kandelia candel.</title>
        <authorList>
            <person name="Tuo L."/>
        </authorList>
    </citation>
    <scope>NUCLEOTIDE SEQUENCE</scope>
    <source>
        <strain evidence="5">CMS6Z-2</strain>
    </source>
</reference>
<dbReference type="EMBL" id="SAYU02000059">
    <property type="protein sequence ID" value="NHA69419.1"/>
    <property type="molecule type" value="Genomic_DNA"/>
</dbReference>
<dbReference type="Pfam" id="PF00571">
    <property type="entry name" value="CBS"/>
    <property type="match status" value="2"/>
</dbReference>
<dbReference type="InterPro" id="IPR005105">
    <property type="entry name" value="GlnD_Uridyltrans_N"/>
</dbReference>
<feature type="domain" description="Cyclic nucleotide-binding" evidence="3">
    <location>
        <begin position="19"/>
        <end position="117"/>
    </location>
</feature>
<organism evidence="5 6">
    <name type="scientific">Phycicoccus flavus</name>
    <dbReference type="NCBI Taxonomy" id="2502783"/>
    <lineage>
        <taxon>Bacteria</taxon>
        <taxon>Bacillati</taxon>
        <taxon>Actinomycetota</taxon>
        <taxon>Actinomycetes</taxon>
        <taxon>Micrococcales</taxon>
        <taxon>Intrasporangiaceae</taxon>
        <taxon>Phycicoccus</taxon>
    </lineage>
</organism>
<dbReference type="SMART" id="SM00100">
    <property type="entry name" value="cNMP"/>
    <property type="match status" value="1"/>
</dbReference>
<feature type="domain" description="CBS" evidence="4">
    <location>
        <begin position="161"/>
        <end position="217"/>
    </location>
</feature>
<dbReference type="InterPro" id="IPR000595">
    <property type="entry name" value="cNMP-bd_dom"/>
</dbReference>
<feature type="domain" description="CBS" evidence="4">
    <location>
        <begin position="225"/>
        <end position="282"/>
    </location>
</feature>
<comment type="caution">
    <text evidence="5">The sequence shown here is derived from an EMBL/GenBank/DDBJ whole genome shotgun (WGS) entry which is preliminary data.</text>
</comment>
<proteinExistence type="predicted"/>
<evidence type="ECO:0000256" key="1">
    <source>
        <dbReference type="ARBA" id="ARBA00023122"/>
    </source>
</evidence>
<evidence type="ECO:0000259" key="4">
    <source>
        <dbReference type="PROSITE" id="PS51371"/>
    </source>
</evidence>
<dbReference type="InterPro" id="IPR046342">
    <property type="entry name" value="CBS_dom_sf"/>
</dbReference>
<dbReference type="PANTHER" id="PTHR43080:SF2">
    <property type="entry name" value="CBS DOMAIN-CONTAINING PROTEIN"/>
    <property type="match status" value="1"/>
</dbReference>
<dbReference type="AlphaFoldDB" id="A0A8T6R4K8"/>
<dbReference type="Pfam" id="PF00027">
    <property type="entry name" value="cNMP_binding"/>
    <property type="match status" value="1"/>
</dbReference>
<dbReference type="InterPro" id="IPR051257">
    <property type="entry name" value="Diverse_CBS-Domain"/>
</dbReference>
<accession>A0A8T6R4K8</accession>
<dbReference type="Pfam" id="PF10335">
    <property type="entry name" value="DUF294_C"/>
    <property type="match status" value="1"/>
</dbReference>
<dbReference type="SUPFAM" id="SSF51206">
    <property type="entry name" value="cAMP-binding domain-like"/>
    <property type="match status" value="1"/>
</dbReference>
<dbReference type="PROSITE" id="PS51371">
    <property type="entry name" value="CBS"/>
    <property type="match status" value="2"/>
</dbReference>
<evidence type="ECO:0000256" key="2">
    <source>
        <dbReference type="PROSITE-ProRule" id="PRU00703"/>
    </source>
</evidence>
<dbReference type="CDD" id="cd05401">
    <property type="entry name" value="NT_GlnE_GlnD_like"/>
    <property type="match status" value="1"/>
</dbReference>
<dbReference type="PANTHER" id="PTHR43080">
    <property type="entry name" value="CBS DOMAIN-CONTAINING PROTEIN CBSX3, MITOCHONDRIAL"/>
    <property type="match status" value="1"/>
</dbReference>
<evidence type="ECO:0000313" key="6">
    <source>
        <dbReference type="Proteomes" id="UP000287866"/>
    </source>
</evidence>
<dbReference type="SUPFAM" id="SSF54631">
    <property type="entry name" value="CBS-domain pair"/>
    <property type="match status" value="1"/>
</dbReference>
<evidence type="ECO:0000313" key="5">
    <source>
        <dbReference type="EMBL" id="NHA69419.1"/>
    </source>
</evidence>
<dbReference type="CDD" id="cd00038">
    <property type="entry name" value="CAP_ED"/>
    <property type="match status" value="1"/>
</dbReference>
<dbReference type="InterPro" id="IPR000644">
    <property type="entry name" value="CBS_dom"/>
</dbReference>
<keyword evidence="1 2" id="KW-0129">CBS domain</keyword>
<evidence type="ECO:0000259" key="3">
    <source>
        <dbReference type="PROSITE" id="PS50042"/>
    </source>
</evidence>
<protein>
    <submittedName>
        <fullName evidence="5">Cyclic nucleotide-binding/CBS domain-containing protein</fullName>
    </submittedName>
</protein>